<evidence type="ECO:0000313" key="2">
    <source>
        <dbReference type="Proteomes" id="UP000276133"/>
    </source>
</evidence>
<comment type="caution">
    <text evidence="1">The sequence shown here is derived from an EMBL/GenBank/DDBJ whole genome shotgun (WGS) entry which is preliminary data.</text>
</comment>
<dbReference type="EMBL" id="REGN01013560">
    <property type="protein sequence ID" value="RMZ93778.1"/>
    <property type="molecule type" value="Genomic_DNA"/>
</dbReference>
<evidence type="ECO:0000313" key="1">
    <source>
        <dbReference type="EMBL" id="RMZ93778.1"/>
    </source>
</evidence>
<gene>
    <name evidence="1" type="ORF">BpHYR1_044465</name>
</gene>
<dbReference type="AlphaFoldDB" id="A0A3M7P3Y7"/>
<name>A0A3M7P3Y7_BRAPC</name>
<reference evidence="1 2" key="1">
    <citation type="journal article" date="2018" name="Sci. Rep.">
        <title>Genomic signatures of local adaptation to the degree of environmental predictability in rotifers.</title>
        <authorList>
            <person name="Franch-Gras L."/>
            <person name="Hahn C."/>
            <person name="Garcia-Roger E.M."/>
            <person name="Carmona M.J."/>
            <person name="Serra M."/>
            <person name="Gomez A."/>
        </authorList>
    </citation>
    <scope>NUCLEOTIDE SEQUENCE [LARGE SCALE GENOMIC DNA]</scope>
    <source>
        <strain evidence="1">HYR1</strain>
    </source>
</reference>
<proteinExistence type="predicted"/>
<protein>
    <submittedName>
        <fullName evidence="1">Uncharacterized protein</fullName>
    </submittedName>
</protein>
<dbReference type="Proteomes" id="UP000276133">
    <property type="component" value="Unassembled WGS sequence"/>
</dbReference>
<sequence>MRCPFFGLPQKLGGTMAILCMLPKKKVAQLYLQPILHFEPGLLFVAMEIEALCQLIFVELDRSIQLIKNF</sequence>
<organism evidence="1 2">
    <name type="scientific">Brachionus plicatilis</name>
    <name type="common">Marine rotifer</name>
    <name type="synonym">Brachionus muelleri</name>
    <dbReference type="NCBI Taxonomy" id="10195"/>
    <lineage>
        <taxon>Eukaryota</taxon>
        <taxon>Metazoa</taxon>
        <taxon>Spiralia</taxon>
        <taxon>Gnathifera</taxon>
        <taxon>Rotifera</taxon>
        <taxon>Eurotatoria</taxon>
        <taxon>Monogononta</taxon>
        <taxon>Pseudotrocha</taxon>
        <taxon>Ploima</taxon>
        <taxon>Brachionidae</taxon>
        <taxon>Brachionus</taxon>
    </lineage>
</organism>
<accession>A0A3M7P3Y7</accession>
<keyword evidence="2" id="KW-1185">Reference proteome</keyword>